<organism evidence="3 4">
    <name type="scientific">Cellvibrio zantedeschiae</name>
    <dbReference type="NCBI Taxonomy" id="1237077"/>
    <lineage>
        <taxon>Bacteria</taxon>
        <taxon>Pseudomonadati</taxon>
        <taxon>Pseudomonadota</taxon>
        <taxon>Gammaproteobacteria</taxon>
        <taxon>Cellvibrionales</taxon>
        <taxon>Cellvibrionaceae</taxon>
        <taxon>Cellvibrio</taxon>
    </lineage>
</organism>
<gene>
    <name evidence="3" type="ORF">GCM10011613_19670</name>
</gene>
<proteinExistence type="predicted"/>
<feature type="chain" id="PRO_5045908068" description="Toxin co-regulated pilus biosynthesis protein Q C-terminal domain-containing protein" evidence="2">
    <location>
        <begin position="22"/>
        <end position="424"/>
    </location>
</feature>
<evidence type="ECO:0000256" key="2">
    <source>
        <dbReference type="SAM" id="SignalP"/>
    </source>
</evidence>
<feature type="region of interest" description="Disordered" evidence="1">
    <location>
        <begin position="225"/>
        <end position="247"/>
    </location>
</feature>
<keyword evidence="4" id="KW-1185">Reference proteome</keyword>
<accession>A0ABQ3B193</accession>
<evidence type="ECO:0000256" key="1">
    <source>
        <dbReference type="SAM" id="MobiDB-lite"/>
    </source>
</evidence>
<feature type="compositionally biased region" description="Low complexity" evidence="1">
    <location>
        <begin position="233"/>
        <end position="242"/>
    </location>
</feature>
<keyword evidence="2" id="KW-0732">Signal</keyword>
<sequence>MIKRISFILLLSIFSIQPALAADGLDFLNKANKLLEEKKRLKEKASEGSRKNSLEGAQESRLVAKYPGSILNAQQTNDLTRVVLPLSSNLRSDTKNYKKLKLSGEQSVYIYDVPTDVSKSYFKVFNTLKENLKEAGFKNLWECDSADKNCGYFFPRQFVFTDRGEDSSKIFNAFDGLTNFVDGNSDYAIYTGKTLHRNQTYFITLIVGQYSSKVQYSFEIVKADDPMQDAGDDSTTGDTAAETPRDDKLKPGLGVAFFPGAKITAEHSNDLTRVVFPISGNLRNQEENYKKLKLTGVQQVQIFNIPANVSKSYLKVLSQMKQNLVSSGFEILWQCDSADNNCGYFFPRRFLFTERGKDASDIYHKFSGVDNFTDGNSDYGIVTAKVKYNNQTCFALLIVGSYSSEVQYSLEFLVGDDPTAPLKK</sequence>
<dbReference type="EMBL" id="BMYZ01000001">
    <property type="protein sequence ID" value="GGY74343.1"/>
    <property type="molecule type" value="Genomic_DNA"/>
</dbReference>
<feature type="signal peptide" evidence="2">
    <location>
        <begin position="1"/>
        <end position="21"/>
    </location>
</feature>
<evidence type="ECO:0008006" key="5">
    <source>
        <dbReference type="Google" id="ProtNLM"/>
    </source>
</evidence>
<dbReference type="Proteomes" id="UP000619761">
    <property type="component" value="Unassembled WGS sequence"/>
</dbReference>
<protein>
    <recommendedName>
        <fullName evidence="5">Toxin co-regulated pilus biosynthesis protein Q C-terminal domain-containing protein</fullName>
    </recommendedName>
</protein>
<comment type="caution">
    <text evidence="3">The sequence shown here is derived from an EMBL/GenBank/DDBJ whole genome shotgun (WGS) entry which is preliminary data.</text>
</comment>
<dbReference type="RefSeq" id="WP_189417948.1">
    <property type="nucleotide sequence ID" value="NZ_BMYZ01000001.1"/>
</dbReference>
<reference evidence="4" key="1">
    <citation type="journal article" date="2019" name="Int. J. Syst. Evol. Microbiol.">
        <title>The Global Catalogue of Microorganisms (GCM) 10K type strain sequencing project: providing services to taxonomists for standard genome sequencing and annotation.</title>
        <authorList>
            <consortium name="The Broad Institute Genomics Platform"/>
            <consortium name="The Broad Institute Genome Sequencing Center for Infectious Disease"/>
            <person name="Wu L."/>
            <person name="Ma J."/>
        </authorList>
    </citation>
    <scope>NUCLEOTIDE SEQUENCE [LARGE SCALE GENOMIC DNA]</scope>
    <source>
        <strain evidence="4">KCTC 32239</strain>
    </source>
</reference>
<evidence type="ECO:0000313" key="4">
    <source>
        <dbReference type="Proteomes" id="UP000619761"/>
    </source>
</evidence>
<evidence type="ECO:0000313" key="3">
    <source>
        <dbReference type="EMBL" id="GGY74343.1"/>
    </source>
</evidence>
<name>A0ABQ3B193_9GAMM</name>